<feature type="compositionally biased region" description="Basic and acidic residues" evidence="1">
    <location>
        <begin position="68"/>
        <end position="77"/>
    </location>
</feature>
<gene>
    <name evidence="2" type="ORF">EV421DRAFT_1745176</name>
</gene>
<feature type="compositionally biased region" description="Acidic residues" evidence="1">
    <location>
        <begin position="94"/>
        <end position="117"/>
    </location>
</feature>
<proteinExistence type="predicted"/>
<keyword evidence="3" id="KW-1185">Reference proteome</keyword>
<evidence type="ECO:0000313" key="2">
    <source>
        <dbReference type="EMBL" id="KAK0429710.1"/>
    </source>
</evidence>
<evidence type="ECO:0000256" key="1">
    <source>
        <dbReference type="SAM" id="MobiDB-lite"/>
    </source>
</evidence>
<name>A0AA39MDP0_9AGAR</name>
<comment type="caution">
    <text evidence="2">The sequence shown here is derived from an EMBL/GenBank/DDBJ whole genome shotgun (WGS) entry which is preliminary data.</text>
</comment>
<dbReference type="AlphaFoldDB" id="A0AA39MDP0"/>
<sequence>MLTHQELSAQQVASYLMDYEDHFTSHSFRSLYWISFEKCLDSMDPSPECTPGKDVQNTVETVNDEEPSDKNCRRDQNRATCANSSDDSIMRVPEEDDSSSDEEMESDSEDEELETPNDDCVPLCSTDGSDTAVDDDEVIVSVNDAEVRHLGIFLYGNIPLG</sequence>
<protein>
    <submittedName>
        <fullName evidence="2">Uncharacterized protein</fullName>
    </submittedName>
</protein>
<dbReference type="EMBL" id="JAUEPT010000216">
    <property type="protein sequence ID" value="KAK0429710.1"/>
    <property type="molecule type" value="Genomic_DNA"/>
</dbReference>
<accession>A0AA39MDP0</accession>
<evidence type="ECO:0000313" key="3">
    <source>
        <dbReference type="Proteomes" id="UP001175226"/>
    </source>
</evidence>
<feature type="compositionally biased region" description="Polar residues" evidence="1">
    <location>
        <begin position="78"/>
        <end position="87"/>
    </location>
</feature>
<organism evidence="2 3">
    <name type="scientific">Armillaria borealis</name>
    <dbReference type="NCBI Taxonomy" id="47425"/>
    <lineage>
        <taxon>Eukaryota</taxon>
        <taxon>Fungi</taxon>
        <taxon>Dikarya</taxon>
        <taxon>Basidiomycota</taxon>
        <taxon>Agaricomycotina</taxon>
        <taxon>Agaricomycetes</taxon>
        <taxon>Agaricomycetidae</taxon>
        <taxon>Agaricales</taxon>
        <taxon>Marasmiineae</taxon>
        <taxon>Physalacriaceae</taxon>
        <taxon>Armillaria</taxon>
    </lineage>
</organism>
<dbReference type="Proteomes" id="UP001175226">
    <property type="component" value="Unassembled WGS sequence"/>
</dbReference>
<feature type="region of interest" description="Disordered" evidence="1">
    <location>
        <begin position="44"/>
        <end position="132"/>
    </location>
</feature>
<reference evidence="2" key="1">
    <citation type="submission" date="2023-06" db="EMBL/GenBank/DDBJ databases">
        <authorList>
            <consortium name="Lawrence Berkeley National Laboratory"/>
            <person name="Ahrendt S."/>
            <person name="Sahu N."/>
            <person name="Indic B."/>
            <person name="Wong-Bajracharya J."/>
            <person name="Merenyi Z."/>
            <person name="Ke H.-M."/>
            <person name="Monk M."/>
            <person name="Kocsube S."/>
            <person name="Drula E."/>
            <person name="Lipzen A."/>
            <person name="Balint B."/>
            <person name="Henrissat B."/>
            <person name="Andreopoulos B."/>
            <person name="Martin F.M."/>
            <person name="Harder C.B."/>
            <person name="Rigling D."/>
            <person name="Ford K.L."/>
            <person name="Foster G.D."/>
            <person name="Pangilinan J."/>
            <person name="Papanicolaou A."/>
            <person name="Barry K."/>
            <person name="LaButti K."/>
            <person name="Viragh M."/>
            <person name="Koriabine M."/>
            <person name="Yan M."/>
            <person name="Riley R."/>
            <person name="Champramary S."/>
            <person name="Plett K.L."/>
            <person name="Tsai I.J."/>
            <person name="Slot J."/>
            <person name="Sipos G."/>
            <person name="Plett J."/>
            <person name="Nagy L.G."/>
            <person name="Grigoriev I.V."/>
        </authorList>
    </citation>
    <scope>NUCLEOTIDE SEQUENCE</scope>
    <source>
        <strain evidence="2">FPL87.14</strain>
    </source>
</reference>